<dbReference type="EMBL" id="CP063310">
    <property type="protein sequence ID" value="QOS67558.1"/>
    <property type="molecule type" value="Genomic_DNA"/>
</dbReference>
<proteinExistence type="predicted"/>
<dbReference type="Proteomes" id="UP000478463">
    <property type="component" value="Chromosome"/>
</dbReference>
<dbReference type="RefSeq" id="WP_160943634.1">
    <property type="nucleotide sequence ID" value="NZ_CP063310.1"/>
</dbReference>
<gene>
    <name evidence="1" type="ORF">GS424_013685</name>
</gene>
<reference evidence="1 2" key="1">
    <citation type="submission" date="2020-10" db="EMBL/GenBank/DDBJ databases">
        <title>Eggerthella sp. nov., isolated from human feces.</title>
        <authorList>
            <person name="Yajun G."/>
        </authorList>
    </citation>
    <scope>NUCLEOTIDE SEQUENCE [LARGE SCALE GENOMIC DNA]</scope>
    <source>
        <strain evidence="1 2">HF-1101</strain>
    </source>
</reference>
<evidence type="ECO:0000313" key="1">
    <source>
        <dbReference type="EMBL" id="QOS67558.1"/>
    </source>
</evidence>
<dbReference type="AlphaFoldDB" id="A0A6L7J0K9"/>
<organism evidence="1 2">
    <name type="scientific">Eggerthella guodeyinii</name>
    <dbReference type="NCBI Taxonomy" id="2690837"/>
    <lineage>
        <taxon>Bacteria</taxon>
        <taxon>Bacillati</taxon>
        <taxon>Actinomycetota</taxon>
        <taxon>Coriobacteriia</taxon>
        <taxon>Eggerthellales</taxon>
        <taxon>Eggerthellaceae</taxon>
        <taxon>Eggerthella</taxon>
    </lineage>
</organism>
<evidence type="ECO:0000313" key="2">
    <source>
        <dbReference type="Proteomes" id="UP000478463"/>
    </source>
</evidence>
<name>A0A6L7J0K9_9ACTN</name>
<accession>A0A6L7J0K9</accession>
<protein>
    <submittedName>
        <fullName evidence="1">DUF559 domain-containing protein</fullName>
    </submittedName>
</protein>
<dbReference type="Gene3D" id="3.40.960.10">
    <property type="entry name" value="VSR Endonuclease"/>
    <property type="match status" value="1"/>
</dbReference>
<sequence length="329" mass="35932">MIAPTICFGRETALQILRTTDPGARAYLRADASMLPDRAPSPRELERAIELVRTSHPSVAIDLPAHVLVASSSRRRMSQACKSHVCASALQGRSLHRLGKGVFASAAALAFVHIAAQEKSEVALLELGYELCGSYQTRRTGVASAYQVEPLASVKVLENFAARNPSLRGSGKVASIARYLADDSASPRETKQALAFGLPMMYGGHGLGIPRMNYKILASPAARALTGKTYFRGDLCWPEAKLDVEYQSKESHSGEKKRISDSRRMNALVSMGWTVVCVTNDELDSMVATDAIAETIRRHLGKRLQVRVSGYHARKLKLRRQLGLPIGYD</sequence>
<dbReference type="KEGG" id="egd:GS424_013685"/>